<dbReference type="Pfam" id="PF00076">
    <property type="entry name" value="RRM_1"/>
    <property type="match status" value="1"/>
</dbReference>
<dbReference type="EMBL" id="MFNF01000014">
    <property type="protein sequence ID" value="OGH03624.1"/>
    <property type="molecule type" value="Genomic_DNA"/>
</dbReference>
<keyword evidence="1" id="KW-0694">RNA-binding</keyword>
<dbReference type="GO" id="GO:0003723">
    <property type="term" value="F:RNA binding"/>
    <property type="evidence" value="ECO:0007669"/>
    <property type="project" value="UniProtKB-KW"/>
</dbReference>
<dbReference type="InterPro" id="IPR052462">
    <property type="entry name" value="SLIRP/GR-RBP-like"/>
</dbReference>
<name>A0A1F6H018_9PROT</name>
<dbReference type="InterPro" id="IPR035979">
    <property type="entry name" value="RBD_domain_sf"/>
</dbReference>
<feature type="domain" description="RRM" evidence="2">
    <location>
        <begin position="1"/>
        <end position="79"/>
    </location>
</feature>
<evidence type="ECO:0000313" key="3">
    <source>
        <dbReference type="EMBL" id="OGH03624.1"/>
    </source>
</evidence>
<protein>
    <submittedName>
        <fullName evidence="3">RNA-binding protein</fullName>
    </submittedName>
</protein>
<evidence type="ECO:0000256" key="1">
    <source>
        <dbReference type="ARBA" id="ARBA00022884"/>
    </source>
</evidence>
<dbReference type="SMART" id="SM00360">
    <property type="entry name" value="RRM"/>
    <property type="match status" value="1"/>
</dbReference>
<sequence length="88" mass="9767">MKIYCGNLSYSMTDEDLKEVFSQYGEVAKATIVTDRQTGQSKGFGFVEMNQGSEAQAAIDELNGTTVGGRKINVNEARPREDRGPRRF</sequence>
<dbReference type="Gene3D" id="3.30.70.330">
    <property type="match status" value="1"/>
</dbReference>
<gene>
    <name evidence="3" type="ORF">A2557_13925</name>
</gene>
<evidence type="ECO:0000313" key="4">
    <source>
        <dbReference type="Proteomes" id="UP000177583"/>
    </source>
</evidence>
<dbReference type="SUPFAM" id="SSF54928">
    <property type="entry name" value="RNA-binding domain, RBD"/>
    <property type="match status" value="1"/>
</dbReference>
<dbReference type="PANTHER" id="PTHR48027">
    <property type="entry name" value="HETEROGENEOUS NUCLEAR RIBONUCLEOPROTEIN 87F-RELATED"/>
    <property type="match status" value="1"/>
</dbReference>
<dbReference type="InterPro" id="IPR000504">
    <property type="entry name" value="RRM_dom"/>
</dbReference>
<dbReference type="AlphaFoldDB" id="A0A1F6H018"/>
<dbReference type="InterPro" id="IPR048289">
    <property type="entry name" value="RRM2_NsCP33-like"/>
</dbReference>
<organism evidence="3 4">
    <name type="scientific">Candidatus Lambdaproteobacteria bacterium RIFOXYD2_FULL_56_26</name>
    <dbReference type="NCBI Taxonomy" id="1817773"/>
    <lineage>
        <taxon>Bacteria</taxon>
        <taxon>Pseudomonadati</taxon>
        <taxon>Pseudomonadota</taxon>
        <taxon>Candidatus Lambdaproteobacteria</taxon>
    </lineage>
</organism>
<dbReference type="Proteomes" id="UP000177583">
    <property type="component" value="Unassembled WGS sequence"/>
</dbReference>
<reference evidence="3 4" key="1">
    <citation type="journal article" date="2016" name="Nat. Commun.">
        <title>Thousands of microbial genomes shed light on interconnected biogeochemical processes in an aquifer system.</title>
        <authorList>
            <person name="Anantharaman K."/>
            <person name="Brown C.T."/>
            <person name="Hug L.A."/>
            <person name="Sharon I."/>
            <person name="Castelle C.J."/>
            <person name="Probst A.J."/>
            <person name="Thomas B.C."/>
            <person name="Singh A."/>
            <person name="Wilkins M.J."/>
            <person name="Karaoz U."/>
            <person name="Brodie E.L."/>
            <person name="Williams K.H."/>
            <person name="Hubbard S.S."/>
            <person name="Banfield J.F."/>
        </authorList>
    </citation>
    <scope>NUCLEOTIDE SEQUENCE [LARGE SCALE GENOMIC DNA]</scope>
</reference>
<dbReference type="InterPro" id="IPR012677">
    <property type="entry name" value="Nucleotide-bd_a/b_plait_sf"/>
</dbReference>
<dbReference type="PROSITE" id="PS50102">
    <property type="entry name" value="RRM"/>
    <property type="match status" value="1"/>
</dbReference>
<evidence type="ECO:0000259" key="2">
    <source>
        <dbReference type="PROSITE" id="PS50102"/>
    </source>
</evidence>
<proteinExistence type="predicted"/>
<comment type="caution">
    <text evidence="3">The sequence shown here is derived from an EMBL/GenBank/DDBJ whole genome shotgun (WGS) entry which is preliminary data.</text>
</comment>
<accession>A0A1F6H018</accession>
<dbReference type="CDD" id="cd21608">
    <property type="entry name" value="RRM2_NsCP33_like"/>
    <property type="match status" value="1"/>
</dbReference>